<gene>
    <name evidence="2" type="ORF">G3A44_19410</name>
</gene>
<protein>
    <submittedName>
        <fullName evidence="2">Uncharacterized protein</fullName>
    </submittedName>
</protein>
<dbReference type="RefSeq" id="WP_163459401.1">
    <property type="nucleotide sequence ID" value="NZ_JAAGOH010000033.1"/>
</dbReference>
<reference evidence="2 3" key="1">
    <citation type="submission" date="2020-02" db="EMBL/GenBank/DDBJ databases">
        <title>Ideonella bacterium strain TBM-1.</title>
        <authorList>
            <person name="Chen W.-M."/>
        </authorList>
    </citation>
    <scope>NUCLEOTIDE SEQUENCE [LARGE SCALE GENOMIC DNA]</scope>
    <source>
        <strain evidence="2 3">TBM-1</strain>
    </source>
</reference>
<accession>A0A7C9TND3</accession>
<sequence>MKALVAIALMGALGVSNAALYQRSGGMVYDSALNITWIADMNLAKTSDYDSDGLMS</sequence>
<feature type="chain" id="PRO_5028876559" evidence="1">
    <location>
        <begin position="19"/>
        <end position="56"/>
    </location>
</feature>
<evidence type="ECO:0000256" key="1">
    <source>
        <dbReference type="SAM" id="SignalP"/>
    </source>
</evidence>
<keyword evidence="1" id="KW-0732">Signal</keyword>
<evidence type="ECO:0000313" key="2">
    <source>
        <dbReference type="EMBL" id="NDY93365.1"/>
    </source>
</evidence>
<evidence type="ECO:0000313" key="3">
    <source>
        <dbReference type="Proteomes" id="UP000484255"/>
    </source>
</evidence>
<dbReference type="AlphaFoldDB" id="A0A7C9TND3"/>
<comment type="caution">
    <text evidence="2">The sequence shown here is derived from an EMBL/GenBank/DDBJ whole genome shotgun (WGS) entry which is preliminary data.</text>
</comment>
<dbReference type="EMBL" id="JAAGOH010000033">
    <property type="protein sequence ID" value="NDY93365.1"/>
    <property type="molecule type" value="Genomic_DNA"/>
</dbReference>
<keyword evidence="3" id="KW-1185">Reference proteome</keyword>
<name>A0A7C9TND3_9BURK</name>
<dbReference type="Proteomes" id="UP000484255">
    <property type="component" value="Unassembled WGS sequence"/>
</dbReference>
<feature type="signal peptide" evidence="1">
    <location>
        <begin position="1"/>
        <end position="18"/>
    </location>
</feature>
<organism evidence="2 3">
    <name type="scientific">Ideonella livida</name>
    <dbReference type="NCBI Taxonomy" id="2707176"/>
    <lineage>
        <taxon>Bacteria</taxon>
        <taxon>Pseudomonadati</taxon>
        <taxon>Pseudomonadota</taxon>
        <taxon>Betaproteobacteria</taxon>
        <taxon>Burkholderiales</taxon>
        <taxon>Sphaerotilaceae</taxon>
        <taxon>Ideonella</taxon>
    </lineage>
</organism>
<proteinExistence type="predicted"/>